<evidence type="ECO:0000256" key="8">
    <source>
        <dbReference type="ARBA" id="ARBA00022989"/>
    </source>
</evidence>
<evidence type="ECO:0000256" key="1">
    <source>
        <dbReference type="ARBA" id="ARBA00000085"/>
    </source>
</evidence>
<protein>
    <recommendedName>
        <fullName evidence="3">histidine kinase</fullName>
        <ecNumber evidence="3">2.7.13.3</ecNumber>
    </recommendedName>
</protein>
<evidence type="ECO:0000256" key="2">
    <source>
        <dbReference type="ARBA" id="ARBA00004370"/>
    </source>
</evidence>
<dbReference type="Gene3D" id="1.10.287.130">
    <property type="match status" value="1"/>
</dbReference>
<keyword evidence="9" id="KW-0902">Two-component regulatory system</keyword>
<sequence>MRRRPIFDIERKILLPFLLLGIVSTAIFGVILYDTSRSTKLAKERNLAENNIALMEFDIDYSVRMGQVQQLREKYRELPQFHILIEDRDGAFIGGTPVGTGEVLYSSSDNRLGWKISYTVDPQVFTTELLHEQKYTVLAIIAQLILVLQASILIADNISTPIRRLSYACRTVSEQPQEPWDVDVEFTKRGDELGQLARAFQGMLRNLQRYTADLRREKNLNQTIVESLPLAVIAYDQDQNILLSNSRAQNLLAKTEYRHEGKPLSALLEECLENQKVFYDPIQLTDEENHRLDVELGVWRLMDENQKSWGVLCTVDDITYRKLMEEQAVQDEKLIYTGKLAAELAHEIRNPLAGIRVGVQVVERHVTQENDRVLCETIVGEVDRINLLVENLCSLGRKRELKKDLIPVDELFGEILLLYSKIAENSHIHLRCEVPKDVLLYADKSAMKQVLINLINNSIKAMKSGGEILMRADMREDRVCLWIIDDGPGMAAERPGGENRDGGMGLSIVSQLLRQNDAAFHMESAPGQGTKAKITFRR</sequence>
<dbReference type="PROSITE" id="PS50109">
    <property type="entry name" value="HIS_KIN"/>
    <property type="match status" value="1"/>
</dbReference>
<dbReference type="Gene3D" id="3.30.565.10">
    <property type="entry name" value="Histidine kinase-like ATPase, C-terminal domain"/>
    <property type="match status" value="1"/>
</dbReference>
<evidence type="ECO:0000313" key="14">
    <source>
        <dbReference type="Proteomes" id="UP000754750"/>
    </source>
</evidence>
<dbReference type="Proteomes" id="UP000754750">
    <property type="component" value="Unassembled WGS sequence"/>
</dbReference>
<evidence type="ECO:0000256" key="9">
    <source>
        <dbReference type="ARBA" id="ARBA00023012"/>
    </source>
</evidence>
<dbReference type="Pfam" id="PF02518">
    <property type="entry name" value="HATPase_c"/>
    <property type="match status" value="1"/>
</dbReference>
<dbReference type="RefSeq" id="WP_326840440.1">
    <property type="nucleotide sequence ID" value="NZ_JBKWRC010000002.1"/>
</dbReference>
<evidence type="ECO:0000256" key="3">
    <source>
        <dbReference type="ARBA" id="ARBA00012438"/>
    </source>
</evidence>
<keyword evidence="4" id="KW-0597">Phosphoprotein</keyword>
<dbReference type="CDD" id="cd00082">
    <property type="entry name" value="HisKA"/>
    <property type="match status" value="1"/>
</dbReference>
<keyword evidence="7" id="KW-0418">Kinase</keyword>
<evidence type="ECO:0000256" key="10">
    <source>
        <dbReference type="SAM" id="Phobius"/>
    </source>
</evidence>
<keyword evidence="6 10" id="KW-0812">Transmembrane</keyword>
<dbReference type="AlphaFoldDB" id="A0A928KRY6"/>
<dbReference type="SMART" id="SM00304">
    <property type="entry name" value="HAMP"/>
    <property type="match status" value="1"/>
</dbReference>
<evidence type="ECO:0000256" key="6">
    <source>
        <dbReference type="ARBA" id="ARBA00022692"/>
    </source>
</evidence>
<comment type="caution">
    <text evidence="13">The sequence shown here is derived from an EMBL/GenBank/DDBJ whole genome shotgun (WGS) entry which is preliminary data.</text>
</comment>
<dbReference type="GO" id="GO:0005886">
    <property type="term" value="C:plasma membrane"/>
    <property type="evidence" value="ECO:0007669"/>
    <property type="project" value="TreeGrafter"/>
</dbReference>
<feature type="domain" description="Histidine kinase" evidence="11">
    <location>
        <begin position="343"/>
        <end position="538"/>
    </location>
</feature>
<proteinExistence type="predicted"/>
<name>A0A928KRY6_9FIRM</name>
<evidence type="ECO:0000259" key="12">
    <source>
        <dbReference type="PROSITE" id="PS50885"/>
    </source>
</evidence>
<dbReference type="Gene3D" id="1.10.8.500">
    <property type="entry name" value="HAMP domain in histidine kinase"/>
    <property type="match status" value="1"/>
</dbReference>
<dbReference type="PANTHER" id="PTHR45436:SF5">
    <property type="entry name" value="SENSOR HISTIDINE KINASE TRCS"/>
    <property type="match status" value="1"/>
</dbReference>
<dbReference type="SUPFAM" id="SSF158472">
    <property type="entry name" value="HAMP domain-like"/>
    <property type="match status" value="1"/>
</dbReference>
<dbReference type="PROSITE" id="PS50885">
    <property type="entry name" value="HAMP"/>
    <property type="match status" value="1"/>
</dbReference>
<dbReference type="SMART" id="SM00387">
    <property type="entry name" value="HATPase_c"/>
    <property type="match status" value="1"/>
</dbReference>
<accession>A0A928KRY6</accession>
<dbReference type="SUPFAM" id="SSF47384">
    <property type="entry name" value="Homodimeric domain of signal transducing histidine kinase"/>
    <property type="match status" value="1"/>
</dbReference>
<dbReference type="Gene3D" id="3.30.2200.10">
    <property type="entry name" value="histidine kinase doma clostridium symbiosum atcc 14940"/>
    <property type="match status" value="1"/>
</dbReference>
<dbReference type="Pfam" id="PF00512">
    <property type="entry name" value="HisKA"/>
    <property type="match status" value="1"/>
</dbReference>
<organism evidence="13 14">
    <name type="scientific">Faecalispora sporosphaeroides</name>
    <dbReference type="NCBI Taxonomy" id="1549"/>
    <lineage>
        <taxon>Bacteria</taxon>
        <taxon>Bacillati</taxon>
        <taxon>Bacillota</taxon>
        <taxon>Clostridia</taxon>
        <taxon>Eubacteriales</taxon>
        <taxon>Oscillospiraceae</taxon>
        <taxon>Faecalispora</taxon>
    </lineage>
</organism>
<feature type="domain" description="HAMP" evidence="12">
    <location>
        <begin position="156"/>
        <end position="212"/>
    </location>
</feature>
<evidence type="ECO:0000313" key="13">
    <source>
        <dbReference type="EMBL" id="MBE6833617.1"/>
    </source>
</evidence>
<dbReference type="InterPro" id="IPR050428">
    <property type="entry name" value="TCS_sensor_his_kinase"/>
</dbReference>
<comment type="subcellular location">
    <subcellularLocation>
        <location evidence="2">Membrane</location>
    </subcellularLocation>
</comment>
<evidence type="ECO:0000256" key="7">
    <source>
        <dbReference type="ARBA" id="ARBA00022777"/>
    </source>
</evidence>
<dbReference type="Pfam" id="PF00672">
    <property type="entry name" value="HAMP"/>
    <property type="match status" value="1"/>
</dbReference>
<evidence type="ECO:0000259" key="11">
    <source>
        <dbReference type="PROSITE" id="PS50109"/>
    </source>
</evidence>
<dbReference type="EC" id="2.7.13.3" evidence="3"/>
<gene>
    <name evidence="13" type="ORF">E7512_08570</name>
</gene>
<dbReference type="InterPro" id="IPR035965">
    <property type="entry name" value="PAS-like_dom_sf"/>
</dbReference>
<evidence type="ECO:0000256" key="4">
    <source>
        <dbReference type="ARBA" id="ARBA00022553"/>
    </source>
</evidence>
<dbReference type="InterPro" id="IPR036097">
    <property type="entry name" value="HisK_dim/P_sf"/>
</dbReference>
<keyword evidence="5" id="KW-0808">Transferase</keyword>
<dbReference type="PANTHER" id="PTHR45436">
    <property type="entry name" value="SENSOR HISTIDINE KINASE YKOH"/>
    <property type="match status" value="1"/>
</dbReference>
<dbReference type="CDD" id="cd06225">
    <property type="entry name" value="HAMP"/>
    <property type="match status" value="1"/>
</dbReference>
<dbReference type="SMART" id="SM00388">
    <property type="entry name" value="HisKA"/>
    <property type="match status" value="1"/>
</dbReference>
<comment type="catalytic activity">
    <reaction evidence="1">
        <text>ATP + protein L-histidine = ADP + protein N-phospho-L-histidine.</text>
        <dbReference type="EC" id="2.7.13.3"/>
    </reaction>
</comment>
<dbReference type="CDD" id="cd00075">
    <property type="entry name" value="HATPase"/>
    <property type="match status" value="1"/>
</dbReference>
<feature type="transmembrane region" description="Helical" evidence="10">
    <location>
        <begin position="12"/>
        <end position="33"/>
    </location>
</feature>
<dbReference type="EMBL" id="SVNY01000004">
    <property type="protein sequence ID" value="MBE6833617.1"/>
    <property type="molecule type" value="Genomic_DNA"/>
</dbReference>
<dbReference type="Gene3D" id="3.30.450.20">
    <property type="entry name" value="PAS domain"/>
    <property type="match status" value="1"/>
</dbReference>
<evidence type="ECO:0000256" key="5">
    <source>
        <dbReference type="ARBA" id="ARBA00022679"/>
    </source>
</evidence>
<keyword evidence="10" id="KW-0472">Membrane</keyword>
<dbReference type="InterPro" id="IPR005467">
    <property type="entry name" value="His_kinase_dom"/>
</dbReference>
<dbReference type="InterPro" id="IPR036890">
    <property type="entry name" value="HATPase_C_sf"/>
</dbReference>
<dbReference type="InterPro" id="IPR003660">
    <property type="entry name" value="HAMP_dom"/>
</dbReference>
<reference evidence="13" key="1">
    <citation type="submission" date="2019-04" db="EMBL/GenBank/DDBJ databases">
        <title>Evolution of Biomass-Degrading Anaerobic Consortia Revealed by Metagenomics.</title>
        <authorList>
            <person name="Peng X."/>
        </authorList>
    </citation>
    <scope>NUCLEOTIDE SEQUENCE</scope>
    <source>
        <strain evidence="13">SIG551</strain>
    </source>
</reference>
<dbReference type="SUPFAM" id="SSF55874">
    <property type="entry name" value="ATPase domain of HSP90 chaperone/DNA topoisomerase II/histidine kinase"/>
    <property type="match status" value="1"/>
</dbReference>
<dbReference type="InterPro" id="IPR003661">
    <property type="entry name" value="HisK_dim/P_dom"/>
</dbReference>
<keyword evidence="8 10" id="KW-1133">Transmembrane helix</keyword>
<dbReference type="InterPro" id="IPR003594">
    <property type="entry name" value="HATPase_dom"/>
</dbReference>
<dbReference type="GO" id="GO:0000155">
    <property type="term" value="F:phosphorelay sensor kinase activity"/>
    <property type="evidence" value="ECO:0007669"/>
    <property type="project" value="InterPro"/>
</dbReference>
<dbReference type="SUPFAM" id="SSF55785">
    <property type="entry name" value="PYP-like sensor domain (PAS domain)"/>
    <property type="match status" value="1"/>
</dbReference>